<reference evidence="1 2" key="1">
    <citation type="journal article" date="2016" name="PeerJ">
        <title>Gall-ID: tools for genotyping gall-causing phytopathogenic bacteria.</title>
        <authorList>
            <person name="Davis E.W.II."/>
            <person name="Weisberg A.J."/>
            <person name="Tabima J.F."/>
            <person name="Grunwald N.J."/>
            <person name="Chang J.H."/>
        </authorList>
    </citation>
    <scope>NUCLEOTIDE SEQUENCE [LARGE SCALE GENOMIC DNA]</scope>
    <source>
        <strain evidence="1 2">N2/73</strain>
    </source>
</reference>
<organism evidence="1 2">
    <name type="scientific">Agrobacterium tumefaciens</name>
    <dbReference type="NCBI Taxonomy" id="358"/>
    <lineage>
        <taxon>Bacteria</taxon>
        <taxon>Pseudomonadati</taxon>
        <taxon>Pseudomonadota</taxon>
        <taxon>Alphaproteobacteria</taxon>
        <taxon>Hyphomicrobiales</taxon>
        <taxon>Rhizobiaceae</taxon>
        <taxon>Rhizobium/Agrobacterium group</taxon>
        <taxon>Agrobacterium</taxon>
        <taxon>Agrobacterium tumefaciens complex</taxon>
    </lineage>
</organism>
<proteinExistence type="predicted"/>
<dbReference type="AlphaFoldDB" id="A0AB36ECJ1"/>
<dbReference type="Proteomes" id="UP000093451">
    <property type="component" value="Unassembled WGS sequence"/>
</dbReference>
<evidence type="ECO:0000313" key="1">
    <source>
        <dbReference type="EMBL" id="OCJ32793.1"/>
    </source>
</evidence>
<sequence>MAVPYADDEYAPVFSDAVHDRVSLERMDPDRRINLMAFACHSWVGGDEFEQGKKLIVILSGD</sequence>
<gene>
    <name evidence="1" type="ORF">A6U91_21675</name>
</gene>
<evidence type="ECO:0000313" key="2">
    <source>
        <dbReference type="Proteomes" id="UP000093451"/>
    </source>
</evidence>
<accession>A0AB36ECJ1</accession>
<dbReference type="EMBL" id="LXKT01000029">
    <property type="protein sequence ID" value="OCJ32793.1"/>
    <property type="molecule type" value="Genomic_DNA"/>
</dbReference>
<comment type="caution">
    <text evidence="1">The sequence shown here is derived from an EMBL/GenBank/DDBJ whole genome shotgun (WGS) entry which is preliminary data.</text>
</comment>
<protein>
    <submittedName>
        <fullName evidence="1">Uncharacterized protein</fullName>
    </submittedName>
</protein>
<name>A0AB36ECJ1_AGRTU</name>